<evidence type="ECO:0000313" key="1">
    <source>
        <dbReference type="EMBL" id="JAH79562.1"/>
    </source>
</evidence>
<dbReference type="AlphaFoldDB" id="A0A0E9VNB9"/>
<reference evidence="1" key="1">
    <citation type="submission" date="2014-11" db="EMBL/GenBank/DDBJ databases">
        <authorList>
            <person name="Amaro Gonzalez C."/>
        </authorList>
    </citation>
    <scope>NUCLEOTIDE SEQUENCE</scope>
</reference>
<proteinExistence type="predicted"/>
<dbReference type="EMBL" id="GBXM01029015">
    <property type="protein sequence ID" value="JAH79562.1"/>
    <property type="molecule type" value="Transcribed_RNA"/>
</dbReference>
<protein>
    <submittedName>
        <fullName evidence="1">Uncharacterized protein</fullName>
    </submittedName>
</protein>
<accession>A0A0E9VNB9</accession>
<organism evidence="1">
    <name type="scientific">Anguilla anguilla</name>
    <name type="common">European freshwater eel</name>
    <name type="synonym">Muraena anguilla</name>
    <dbReference type="NCBI Taxonomy" id="7936"/>
    <lineage>
        <taxon>Eukaryota</taxon>
        <taxon>Metazoa</taxon>
        <taxon>Chordata</taxon>
        <taxon>Craniata</taxon>
        <taxon>Vertebrata</taxon>
        <taxon>Euteleostomi</taxon>
        <taxon>Actinopterygii</taxon>
        <taxon>Neopterygii</taxon>
        <taxon>Teleostei</taxon>
        <taxon>Anguilliformes</taxon>
        <taxon>Anguillidae</taxon>
        <taxon>Anguilla</taxon>
    </lineage>
</organism>
<reference evidence="1" key="2">
    <citation type="journal article" date="2015" name="Fish Shellfish Immunol.">
        <title>Early steps in the European eel (Anguilla anguilla)-Vibrio vulnificus interaction in the gills: Role of the RtxA13 toxin.</title>
        <authorList>
            <person name="Callol A."/>
            <person name="Pajuelo D."/>
            <person name="Ebbesson L."/>
            <person name="Teles M."/>
            <person name="MacKenzie S."/>
            <person name="Amaro C."/>
        </authorList>
    </citation>
    <scope>NUCLEOTIDE SEQUENCE</scope>
</reference>
<sequence>MYSGFCFQSVTLAKLSYLAVYTRTCSLVDEIM</sequence>
<name>A0A0E9VNB9_ANGAN</name>